<dbReference type="EMBL" id="RWJF01000001">
    <property type="protein sequence ID" value="RST31997.1"/>
    <property type="molecule type" value="Genomic_DNA"/>
</dbReference>
<organism evidence="1 2">
    <name type="scientific">Sphingomonas ginkgonis</name>
    <dbReference type="NCBI Taxonomy" id="2315330"/>
    <lineage>
        <taxon>Bacteria</taxon>
        <taxon>Pseudomonadati</taxon>
        <taxon>Pseudomonadota</taxon>
        <taxon>Alphaproteobacteria</taxon>
        <taxon>Sphingomonadales</taxon>
        <taxon>Sphingomonadaceae</taxon>
        <taxon>Sphingomonas</taxon>
    </lineage>
</organism>
<proteinExistence type="predicted"/>
<protein>
    <submittedName>
        <fullName evidence="1">Acyl-CoA dehydrogenase</fullName>
    </submittedName>
</protein>
<dbReference type="InterPro" id="IPR036250">
    <property type="entry name" value="AcylCo_DH-like_C"/>
</dbReference>
<dbReference type="RefSeq" id="WP_126719937.1">
    <property type="nucleotide sequence ID" value="NZ_RWJF01000001.1"/>
</dbReference>
<accession>A0A429VDR0</accession>
<dbReference type="AlphaFoldDB" id="A0A429VDR0"/>
<evidence type="ECO:0000313" key="1">
    <source>
        <dbReference type="EMBL" id="RST31997.1"/>
    </source>
</evidence>
<evidence type="ECO:0000313" key="2">
    <source>
        <dbReference type="Proteomes" id="UP000274661"/>
    </source>
</evidence>
<name>A0A429VDR0_9SPHN</name>
<dbReference type="SUPFAM" id="SSF47203">
    <property type="entry name" value="Acyl-CoA dehydrogenase C-terminal domain-like"/>
    <property type="match status" value="1"/>
</dbReference>
<comment type="caution">
    <text evidence="1">The sequence shown here is derived from an EMBL/GenBank/DDBJ whole genome shotgun (WGS) entry which is preliminary data.</text>
</comment>
<dbReference type="OrthoDB" id="7316074at2"/>
<dbReference type="InterPro" id="IPR009100">
    <property type="entry name" value="AcylCoA_DH/oxidase_NM_dom_sf"/>
</dbReference>
<dbReference type="SUPFAM" id="SSF56645">
    <property type="entry name" value="Acyl-CoA dehydrogenase NM domain-like"/>
    <property type="match status" value="1"/>
</dbReference>
<dbReference type="GO" id="GO:0016627">
    <property type="term" value="F:oxidoreductase activity, acting on the CH-CH group of donors"/>
    <property type="evidence" value="ECO:0007669"/>
    <property type="project" value="InterPro"/>
</dbReference>
<keyword evidence="2" id="KW-1185">Reference proteome</keyword>
<sequence length="378" mass="40941">MDDVADPVTTCESLLASIRETAPTLSDRELSDTILARLAEARLLWPAAPVAGQPLAPTLRSAARMTYRIAELSGSAALSYAMHLSQALTLERHATDTPYLAAQLERFRAEQSLIASGTSEKGVGGDIFGTRCTIDRGDPDRYTLVKESPNISYLAQAAAAVLVDAEERRSQVLILARQDDVEATSGRVAEFMGMKGIDNRPFALQLRFRPEAILTEKFPAIARATMTPVIHILWAALWSGLASHALSLCKRVVGGMSADEKAIRAVVSFQLSALIDRHYTLNALIRDAIRDVDEPHDAMVAGMNWSANVKRLKTVGSDTATDICLGALEIVGMPGYAEAGPLSLSTVIRDVLSSKVMISNYRLIDSNAATERYLTQDI</sequence>
<gene>
    <name evidence="1" type="ORF">HMF7854_14970</name>
</gene>
<dbReference type="Proteomes" id="UP000274661">
    <property type="component" value="Unassembled WGS sequence"/>
</dbReference>
<dbReference type="Gene3D" id="1.20.140.10">
    <property type="entry name" value="Butyryl-CoA Dehydrogenase, subunit A, domain 3"/>
    <property type="match status" value="1"/>
</dbReference>
<reference evidence="1 2" key="1">
    <citation type="submission" date="2018-12" db="EMBL/GenBank/DDBJ databases">
        <title>Sphingomonas sp. HMF7854 Genome sequencing and assembly.</title>
        <authorList>
            <person name="Cha I."/>
            <person name="Kang H."/>
            <person name="Kim H."/>
            <person name="Kang J."/>
            <person name="Joh K."/>
        </authorList>
    </citation>
    <scope>NUCLEOTIDE SEQUENCE [LARGE SCALE GENOMIC DNA]</scope>
    <source>
        <strain evidence="1 2">HMF7854</strain>
    </source>
</reference>